<comment type="caution">
    <text evidence="1">The sequence shown here is derived from an EMBL/GenBank/DDBJ whole genome shotgun (WGS) entry which is preliminary data.</text>
</comment>
<protein>
    <submittedName>
        <fullName evidence="1">Uncharacterized protein</fullName>
    </submittedName>
</protein>
<sequence length="258" mass="27546">MALIPTPNATIDDADVACALSRAVRVINPVVDVLSRADPFGLKDRSHRIGDSAGSVDRALDALSWVLNTADVPGTQAWQEMSLDDRIDWWVHRVGAVDTVLVAFPGVFGAVADRLPLQDALGFANQAIVLCAVARECGVEDYGQQVRLLASVMCGRELPADAYDDTAAADEPASEPESSPLDGTPLALLKPLWRVAGQLRAVGDELGKRSRPRRIFRYLGMLPAVGAVADYFGEYGALVRAAKAGRAWIARQPASSKG</sequence>
<dbReference type="Proteomes" id="UP001141629">
    <property type="component" value="Unassembled WGS sequence"/>
</dbReference>
<name>A0A9X2Z8P7_9MYCO</name>
<evidence type="ECO:0000313" key="2">
    <source>
        <dbReference type="Proteomes" id="UP001141629"/>
    </source>
</evidence>
<dbReference type="AlphaFoldDB" id="A0A9X2Z8P7"/>
<accession>A0A9X2Z8P7</accession>
<evidence type="ECO:0000313" key="1">
    <source>
        <dbReference type="EMBL" id="MCV7424291.1"/>
    </source>
</evidence>
<organism evidence="1 2">
    <name type="scientific">Mycobacterium yunnanensis</name>
    <dbReference type="NCBI Taxonomy" id="368477"/>
    <lineage>
        <taxon>Bacteria</taxon>
        <taxon>Bacillati</taxon>
        <taxon>Actinomycetota</taxon>
        <taxon>Actinomycetes</taxon>
        <taxon>Mycobacteriales</taxon>
        <taxon>Mycobacteriaceae</taxon>
        <taxon>Mycobacterium</taxon>
    </lineage>
</organism>
<reference evidence="1" key="1">
    <citation type="submission" date="2020-07" db="EMBL/GenBank/DDBJ databases">
        <authorList>
            <person name="Pettersson B.M.F."/>
            <person name="Behra P.R.K."/>
            <person name="Ramesh M."/>
            <person name="Das S."/>
            <person name="Dasgupta S."/>
            <person name="Kirsebom L.A."/>
        </authorList>
    </citation>
    <scope>NUCLEOTIDE SEQUENCE</scope>
    <source>
        <strain evidence="1">DSM 44838</strain>
    </source>
</reference>
<reference evidence="1" key="2">
    <citation type="journal article" date="2022" name="BMC Genomics">
        <title>Comparative genome analysis of mycobacteria focusing on tRNA and non-coding RNA.</title>
        <authorList>
            <person name="Behra P.R.K."/>
            <person name="Pettersson B.M.F."/>
            <person name="Ramesh M."/>
            <person name="Das S."/>
            <person name="Dasgupta S."/>
            <person name="Kirsebom L.A."/>
        </authorList>
    </citation>
    <scope>NUCLEOTIDE SEQUENCE</scope>
    <source>
        <strain evidence="1">DSM 44838</strain>
    </source>
</reference>
<dbReference type="EMBL" id="JACKVK010000013">
    <property type="protein sequence ID" value="MCV7424291.1"/>
    <property type="molecule type" value="Genomic_DNA"/>
</dbReference>
<keyword evidence="2" id="KW-1185">Reference proteome</keyword>
<proteinExistence type="predicted"/>
<dbReference type="RefSeq" id="WP_263999273.1">
    <property type="nucleotide sequence ID" value="NZ_JACKVK010000013.1"/>
</dbReference>
<gene>
    <name evidence="1" type="ORF">H7K45_27435</name>
</gene>